<reference evidence="2" key="1">
    <citation type="journal article" date="2023" name="G3 (Bethesda)">
        <title>Genome assembly and association tests identify interacting loci associated with vigor, precocity, and sex in interspecific pistachio rootstocks.</title>
        <authorList>
            <person name="Palmer W."/>
            <person name="Jacygrad E."/>
            <person name="Sagayaradj S."/>
            <person name="Cavanaugh K."/>
            <person name="Han R."/>
            <person name="Bertier L."/>
            <person name="Beede B."/>
            <person name="Kafkas S."/>
            <person name="Golino D."/>
            <person name="Preece J."/>
            <person name="Michelmore R."/>
        </authorList>
    </citation>
    <scope>NUCLEOTIDE SEQUENCE [LARGE SCALE GENOMIC DNA]</scope>
</reference>
<comment type="caution">
    <text evidence="1">The sequence shown here is derived from an EMBL/GenBank/DDBJ whole genome shotgun (WGS) entry which is preliminary data.</text>
</comment>
<proteinExistence type="predicted"/>
<keyword evidence="2" id="KW-1185">Reference proteome</keyword>
<organism evidence="1 2">
    <name type="scientific">Pistacia atlantica</name>
    <dbReference type="NCBI Taxonomy" id="434234"/>
    <lineage>
        <taxon>Eukaryota</taxon>
        <taxon>Viridiplantae</taxon>
        <taxon>Streptophyta</taxon>
        <taxon>Embryophyta</taxon>
        <taxon>Tracheophyta</taxon>
        <taxon>Spermatophyta</taxon>
        <taxon>Magnoliopsida</taxon>
        <taxon>eudicotyledons</taxon>
        <taxon>Gunneridae</taxon>
        <taxon>Pentapetalae</taxon>
        <taxon>rosids</taxon>
        <taxon>malvids</taxon>
        <taxon>Sapindales</taxon>
        <taxon>Anacardiaceae</taxon>
        <taxon>Pistacia</taxon>
    </lineage>
</organism>
<dbReference type="Proteomes" id="UP001164250">
    <property type="component" value="Chromosome 15"/>
</dbReference>
<accession>A0ACC0ZPD5</accession>
<evidence type="ECO:0000313" key="1">
    <source>
        <dbReference type="EMBL" id="KAJ0075037.1"/>
    </source>
</evidence>
<evidence type="ECO:0000313" key="2">
    <source>
        <dbReference type="Proteomes" id="UP001164250"/>
    </source>
</evidence>
<dbReference type="EMBL" id="CM047910">
    <property type="protein sequence ID" value="KAJ0075037.1"/>
    <property type="molecule type" value="Genomic_DNA"/>
</dbReference>
<sequence length="41" mass="4618">MKEVDIILDDPMSAECIKQLEQVTISSPFSYNLVGYKIVTV</sequence>
<gene>
    <name evidence="1" type="ORF">Patl1_33557</name>
</gene>
<protein>
    <submittedName>
        <fullName evidence="1">Uncharacterized protein</fullName>
    </submittedName>
</protein>
<name>A0ACC0ZPD5_9ROSI</name>